<reference evidence="5" key="1">
    <citation type="submission" date="2016-06" db="EMBL/GenBank/DDBJ databases">
        <authorList>
            <person name="Varghese N."/>
            <person name="Submissions Spin"/>
        </authorList>
    </citation>
    <scope>NUCLEOTIDE SEQUENCE [LARGE SCALE GENOMIC DNA]</scope>
    <source>
        <strain evidence="5">DSM 43817</strain>
    </source>
</reference>
<dbReference type="AlphaFoldDB" id="A0A1C6RWT5"/>
<accession>A0A1C6RWT5</accession>
<dbReference type="SUPFAM" id="SSF51735">
    <property type="entry name" value="NAD(P)-binding Rossmann-fold domains"/>
    <property type="match status" value="1"/>
</dbReference>
<dbReference type="Proteomes" id="UP000198959">
    <property type="component" value="Unassembled WGS sequence"/>
</dbReference>
<dbReference type="STRING" id="145854.GA0074692_1231"/>
<evidence type="ECO:0000313" key="5">
    <source>
        <dbReference type="Proteomes" id="UP000198959"/>
    </source>
</evidence>
<proteinExistence type="predicted"/>
<sequence length="345" mass="35135">MSRQMRAVVLRHPGGPDVLRVERVPEPLPGLGECLIDVTLTGVNFDDLVQRAGAHPELPLPAVPGVEAVGRRRVDGRRVVALLRQGGGYAEVVAARDAYTVEVPAGIDDAQALGLFEQGGTAYGALLLAGRLRAGESVAVSAAAGGVGHLAVQLAVALGASPVIGLASTPAKRQFVKGLGADVALDPADPELADRLREAAGGMGVDLFVDSVGGPVARAGLAGLAPFGRLVCLGWRPAAADGPGTAGGDLPAVADVDDVTGVVALTTAQLARGSIGCAGFWMRHVVDHRELLSGIAERLFALAAHGRLTVHVDRTVALSEVGAAHAAVAARATTGKVLIDVRREM</sequence>
<keyword evidence="1" id="KW-0521">NADP</keyword>
<dbReference type="InterPro" id="IPR013149">
    <property type="entry name" value="ADH-like_C"/>
</dbReference>
<dbReference type="Gene3D" id="3.90.180.10">
    <property type="entry name" value="Medium-chain alcohol dehydrogenases, catalytic domain"/>
    <property type="match status" value="1"/>
</dbReference>
<dbReference type="Gene3D" id="3.40.50.720">
    <property type="entry name" value="NAD(P)-binding Rossmann-like Domain"/>
    <property type="match status" value="1"/>
</dbReference>
<organism evidence="4 5">
    <name type="scientific">Micromonospora pallida</name>
    <dbReference type="NCBI Taxonomy" id="145854"/>
    <lineage>
        <taxon>Bacteria</taxon>
        <taxon>Bacillati</taxon>
        <taxon>Actinomycetota</taxon>
        <taxon>Actinomycetes</taxon>
        <taxon>Micromonosporales</taxon>
        <taxon>Micromonosporaceae</taxon>
        <taxon>Micromonospora</taxon>
    </lineage>
</organism>
<evidence type="ECO:0000259" key="3">
    <source>
        <dbReference type="SMART" id="SM00829"/>
    </source>
</evidence>
<dbReference type="OrthoDB" id="3339625at2"/>
<keyword evidence="5" id="KW-1185">Reference proteome</keyword>
<gene>
    <name evidence="4" type="ORF">GA0074692_1231</name>
</gene>
<keyword evidence="2" id="KW-0560">Oxidoreductase</keyword>
<feature type="domain" description="Enoyl reductase (ER)" evidence="3">
    <location>
        <begin position="14"/>
        <end position="339"/>
    </location>
</feature>
<protein>
    <submittedName>
        <fullName evidence="4">NADPH2:quinone reductase</fullName>
    </submittedName>
</protein>
<dbReference type="InterPro" id="IPR011032">
    <property type="entry name" value="GroES-like_sf"/>
</dbReference>
<dbReference type="PANTHER" id="PTHR48106">
    <property type="entry name" value="QUINONE OXIDOREDUCTASE PIG3-RELATED"/>
    <property type="match status" value="1"/>
</dbReference>
<dbReference type="GO" id="GO:0070402">
    <property type="term" value="F:NADPH binding"/>
    <property type="evidence" value="ECO:0007669"/>
    <property type="project" value="TreeGrafter"/>
</dbReference>
<dbReference type="InterPro" id="IPR020843">
    <property type="entry name" value="ER"/>
</dbReference>
<dbReference type="EMBL" id="FMHW01000002">
    <property type="protein sequence ID" value="SCL21684.1"/>
    <property type="molecule type" value="Genomic_DNA"/>
</dbReference>
<dbReference type="InterPro" id="IPR036291">
    <property type="entry name" value="NAD(P)-bd_dom_sf"/>
</dbReference>
<evidence type="ECO:0000313" key="4">
    <source>
        <dbReference type="EMBL" id="SCL21684.1"/>
    </source>
</evidence>
<name>A0A1C6RWT5_9ACTN</name>
<dbReference type="Pfam" id="PF00107">
    <property type="entry name" value="ADH_zinc_N"/>
    <property type="match status" value="1"/>
</dbReference>
<dbReference type="SMART" id="SM00829">
    <property type="entry name" value="PKS_ER"/>
    <property type="match status" value="1"/>
</dbReference>
<evidence type="ECO:0000256" key="2">
    <source>
        <dbReference type="ARBA" id="ARBA00023002"/>
    </source>
</evidence>
<dbReference type="SUPFAM" id="SSF50129">
    <property type="entry name" value="GroES-like"/>
    <property type="match status" value="1"/>
</dbReference>
<dbReference type="GO" id="GO:0016651">
    <property type="term" value="F:oxidoreductase activity, acting on NAD(P)H"/>
    <property type="evidence" value="ECO:0007669"/>
    <property type="project" value="TreeGrafter"/>
</dbReference>
<evidence type="ECO:0000256" key="1">
    <source>
        <dbReference type="ARBA" id="ARBA00022857"/>
    </source>
</evidence>